<comment type="subcellular location">
    <subcellularLocation>
        <location evidence="1 7">Cell membrane</location>
        <topology evidence="1 7">Multi-pass membrane protein</topology>
    </subcellularLocation>
</comment>
<dbReference type="PANTHER" id="PTHR30065:SF1">
    <property type="entry name" value="SURFACE PRESENTATION OF ANTIGENS PROTEIN SPAR"/>
    <property type="match status" value="1"/>
</dbReference>
<dbReference type="Proteomes" id="UP000235616">
    <property type="component" value="Unassembled WGS sequence"/>
</dbReference>
<feature type="transmembrane region" description="Helical" evidence="7">
    <location>
        <begin position="188"/>
        <end position="206"/>
    </location>
</feature>
<evidence type="ECO:0000256" key="3">
    <source>
        <dbReference type="ARBA" id="ARBA00022475"/>
    </source>
</evidence>
<reference evidence="8 9" key="1">
    <citation type="submission" date="2018-01" db="EMBL/GenBank/DDBJ databases">
        <title>Whole genome analyses suggest that Burkholderia sensu lato contains two further novel genera in the rhizoxinica-symbiotica group Mycetohabitans gen. nov., and Trinickia gen. nov.: implications for the evolution of diazotrophy and nodulation in the Burkholderiaceae.</title>
        <authorList>
            <person name="Estrada-de los Santos P."/>
            <person name="Palmer M."/>
            <person name="Chavez-Ramirez B."/>
            <person name="Beukes C."/>
            <person name="Steenkamp E.T."/>
            <person name="Hirsch A.M."/>
            <person name="Manyaka P."/>
            <person name="Maluk M."/>
            <person name="Lafos M."/>
            <person name="Crook M."/>
            <person name="Gross E."/>
            <person name="Simon M.F."/>
            <person name="Bueno dos Reis Junior F."/>
            <person name="Poole P.S."/>
            <person name="Venter S.N."/>
            <person name="James E.K."/>
        </authorList>
    </citation>
    <scope>NUCLEOTIDE SEQUENCE [LARGE SCALE GENOMIC DNA]</scope>
    <source>
        <strain evidence="8 9">GIMN1.004</strain>
    </source>
</reference>
<dbReference type="PANTHER" id="PTHR30065">
    <property type="entry name" value="FLAGELLAR BIOSYNTHETIC PROTEIN FLIR"/>
    <property type="match status" value="1"/>
</dbReference>
<accession>A0A2N7VLW7</accession>
<dbReference type="Pfam" id="PF01311">
    <property type="entry name" value="Bac_export_1"/>
    <property type="match status" value="1"/>
</dbReference>
<evidence type="ECO:0000256" key="4">
    <source>
        <dbReference type="ARBA" id="ARBA00022692"/>
    </source>
</evidence>
<dbReference type="RefSeq" id="WP_102646817.1">
    <property type="nucleotide sequence ID" value="NZ_PNYA01000016.1"/>
</dbReference>
<protein>
    <submittedName>
        <fullName evidence="8">EscT/YscT/HrcT family type III secretion system export apparatus protein</fullName>
    </submittedName>
</protein>
<dbReference type="NCBIfam" id="TIGR01401">
    <property type="entry name" value="fliR_like_III"/>
    <property type="match status" value="1"/>
</dbReference>
<keyword evidence="9" id="KW-1185">Reference proteome</keyword>
<gene>
    <name evidence="8" type="ORF">C0Z18_18220</name>
</gene>
<organism evidence="8 9">
    <name type="scientific">Trinickia dabaoshanensis</name>
    <dbReference type="NCBI Taxonomy" id="564714"/>
    <lineage>
        <taxon>Bacteria</taxon>
        <taxon>Pseudomonadati</taxon>
        <taxon>Pseudomonadota</taxon>
        <taxon>Betaproteobacteria</taxon>
        <taxon>Burkholderiales</taxon>
        <taxon>Burkholderiaceae</taxon>
        <taxon>Trinickia</taxon>
    </lineage>
</organism>
<dbReference type="GO" id="GO:0006605">
    <property type="term" value="P:protein targeting"/>
    <property type="evidence" value="ECO:0007669"/>
    <property type="project" value="UniProtKB-UniRule"/>
</dbReference>
<evidence type="ECO:0000256" key="6">
    <source>
        <dbReference type="ARBA" id="ARBA00023136"/>
    </source>
</evidence>
<dbReference type="PRINTS" id="PR00953">
    <property type="entry name" value="TYPE3IMRPROT"/>
</dbReference>
<feature type="transmembrane region" description="Helical" evidence="7">
    <location>
        <begin position="128"/>
        <end position="151"/>
    </location>
</feature>
<keyword evidence="6 7" id="KW-0472">Membrane</keyword>
<feature type="transmembrane region" description="Helical" evidence="7">
    <location>
        <begin position="12"/>
        <end position="32"/>
    </location>
</feature>
<sequence length="260" mass="27709">MVSSFDDIYNMLRPMTLVFPRVMPIMLIVPAFSPTVVTGLVRNGFLAVMAMFIAPALDFHSLMSVPPLVWVAVVLKEALIGVLLGFAFSTVMWAIAAAGSMIDFQTGSGNASFFDPIGGHEGGPTAGFLNLLAVTLFVTGGGLNLMLAALFESYRVWPVDSFAPHFGNALLPFAERGMTAVMLWTVKLAAPVVIVLAVVELGFGLIGRSMPQLNVFTMSQPVKSAVAVLMMALFLPFVYSSMHGFLGPDSGLVGLLKSML</sequence>
<evidence type="ECO:0000256" key="5">
    <source>
        <dbReference type="ARBA" id="ARBA00022989"/>
    </source>
</evidence>
<keyword evidence="3 7" id="KW-1003">Cell membrane</keyword>
<proteinExistence type="inferred from homology"/>
<keyword evidence="5 7" id="KW-1133">Transmembrane helix</keyword>
<comment type="similarity">
    <text evidence="2 7">Belongs to the FliR/MopE/SpaR family.</text>
</comment>
<dbReference type="AlphaFoldDB" id="A0A2N7VLW7"/>
<feature type="transmembrane region" description="Helical" evidence="7">
    <location>
        <begin position="69"/>
        <end position="95"/>
    </location>
</feature>
<dbReference type="OrthoDB" id="9153610at2"/>
<evidence type="ECO:0000256" key="7">
    <source>
        <dbReference type="RuleBase" id="RU362072"/>
    </source>
</evidence>
<keyword evidence="4 7" id="KW-0812">Transmembrane</keyword>
<feature type="transmembrane region" description="Helical" evidence="7">
    <location>
        <begin position="44"/>
        <end position="63"/>
    </location>
</feature>
<dbReference type="InterPro" id="IPR006304">
    <property type="entry name" value="T3SS_SpaR/YscT"/>
</dbReference>
<comment type="caution">
    <text evidence="8">The sequence shown here is derived from an EMBL/GenBank/DDBJ whole genome shotgun (WGS) entry which is preliminary data.</text>
</comment>
<dbReference type="EMBL" id="PNYA01000016">
    <property type="protein sequence ID" value="PMS18162.1"/>
    <property type="molecule type" value="Genomic_DNA"/>
</dbReference>
<dbReference type="GO" id="GO:0005886">
    <property type="term" value="C:plasma membrane"/>
    <property type="evidence" value="ECO:0007669"/>
    <property type="project" value="UniProtKB-SubCell"/>
</dbReference>
<name>A0A2N7VLW7_9BURK</name>
<evidence type="ECO:0000256" key="2">
    <source>
        <dbReference type="ARBA" id="ARBA00009772"/>
    </source>
</evidence>
<evidence type="ECO:0000313" key="9">
    <source>
        <dbReference type="Proteomes" id="UP000235616"/>
    </source>
</evidence>
<evidence type="ECO:0000313" key="8">
    <source>
        <dbReference type="EMBL" id="PMS18162.1"/>
    </source>
</evidence>
<feature type="transmembrane region" description="Helical" evidence="7">
    <location>
        <begin position="226"/>
        <end position="246"/>
    </location>
</feature>
<evidence type="ECO:0000256" key="1">
    <source>
        <dbReference type="ARBA" id="ARBA00004651"/>
    </source>
</evidence>
<dbReference type="InterPro" id="IPR002010">
    <property type="entry name" value="T3SS_IM_R"/>
</dbReference>